<dbReference type="Proteomes" id="UP001459277">
    <property type="component" value="Unassembled WGS sequence"/>
</dbReference>
<evidence type="ECO:0000313" key="1">
    <source>
        <dbReference type="EMBL" id="KAL0005478.1"/>
    </source>
</evidence>
<sequence>MEEMKKKKMRTTTAFATTGRYNCIRWPETEEFPLWRRGWISLQLSAKLRSRGSYLSYNRNLWSRRADMDKGLRAHNIKALRFIEELVDGNRIFGIEESKCIWED</sequence>
<dbReference type="EMBL" id="JAZDWU010000004">
    <property type="protein sequence ID" value="KAL0005478.1"/>
    <property type="molecule type" value="Genomic_DNA"/>
</dbReference>
<accession>A0AAW2D4G1</accession>
<name>A0AAW2D4G1_9ROSI</name>
<gene>
    <name evidence="1" type="ORF">SO802_013039</name>
</gene>
<reference evidence="1 2" key="1">
    <citation type="submission" date="2024-01" db="EMBL/GenBank/DDBJ databases">
        <title>A telomere-to-telomere, gap-free genome of sweet tea (Lithocarpus litseifolius).</title>
        <authorList>
            <person name="Zhou J."/>
        </authorList>
    </citation>
    <scope>NUCLEOTIDE SEQUENCE [LARGE SCALE GENOMIC DNA]</scope>
    <source>
        <strain evidence="1">Zhou-2022a</strain>
        <tissue evidence="1">Leaf</tissue>
    </source>
</reference>
<comment type="caution">
    <text evidence="1">The sequence shown here is derived from an EMBL/GenBank/DDBJ whole genome shotgun (WGS) entry which is preliminary data.</text>
</comment>
<proteinExistence type="predicted"/>
<keyword evidence="2" id="KW-1185">Reference proteome</keyword>
<organism evidence="1 2">
    <name type="scientific">Lithocarpus litseifolius</name>
    <dbReference type="NCBI Taxonomy" id="425828"/>
    <lineage>
        <taxon>Eukaryota</taxon>
        <taxon>Viridiplantae</taxon>
        <taxon>Streptophyta</taxon>
        <taxon>Embryophyta</taxon>
        <taxon>Tracheophyta</taxon>
        <taxon>Spermatophyta</taxon>
        <taxon>Magnoliopsida</taxon>
        <taxon>eudicotyledons</taxon>
        <taxon>Gunneridae</taxon>
        <taxon>Pentapetalae</taxon>
        <taxon>rosids</taxon>
        <taxon>fabids</taxon>
        <taxon>Fagales</taxon>
        <taxon>Fagaceae</taxon>
        <taxon>Lithocarpus</taxon>
    </lineage>
</organism>
<protein>
    <submittedName>
        <fullName evidence="1">Uncharacterized protein</fullName>
    </submittedName>
</protein>
<dbReference type="AlphaFoldDB" id="A0AAW2D4G1"/>
<evidence type="ECO:0000313" key="2">
    <source>
        <dbReference type="Proteomes" id="UP001459277"/>
    </source>
</evidence>